<accession>A0A915JM69</accession>
<dbReference type="InterPro" id="IPR000215">
    <property type="entry name" value="Serpin_fam"/>
</dbReference>
<dbReference type="PANTHER" id="PTHR11461:SF211">
    <property type="entry name" value="GH10112P-RELATED"/>
    <property type="match status" value="1"/>
</dbReference>
<dbReference type="GO" id="GO:0005615">
    <property type="term" value="C:extracellular space"/>
    <property type="evidence" value="ECO:0007669"/>
    <property type="project" value="InterPro"/>
</dbReference>
<organism evidence="4 5">
    <name type="scientific">Romanomermis culicivorax</name>
    <name type="common">Nematode worm</name>
    <dbReference type="NCBI Taxonomy" id="13658"/>
    <lineage>
        <taxon>Eukaryota</taxon>
        <taxon>Metazoa</taxon>
        <taxon>Ecdysozoa</taxon>
        <taxon>Nematoda</taxon>
        <taxon>Enoplea</taxon>
        <taxon>Dorylaimia</taxon>
        <taxon>Mermithida</taxon>
        <taxon>Mermithoidea</taxon>
        <taxon>Mermithidae</taxon>
        <taxon>Romanomermis</taxon>
    </lineage>
</organism>
<comment type="similarity">
    <text evidence="1 2">Belongs to the serpin family.</text>
</comment>
<evidence type="ECO:0000256" key="2">
    <source>
        <dbReference type="RuleBase" id="RU000411"/>
    </source>
</evidence>
<dbReference type="InterPro" id="IPR042178">
    <property type="entry name" value="Serpin_sf_1"/>
</dbReference>
<dbReference type="AlphaFoldDB" id="A0A915JM69"/>
<evidence type="ECO:0000259" key="3">
    <source>
        <dbReference type="SMART" id="SM00093"/>
    </source>
</evidence>
<dbReference type="Proteomes" id="UP000887565">
    <property type="component" value="Unplaced"/>
</dbReference>
<sequence length="455" mass="52121">MPSNFQSTCGLAVSPKMSFYNTKACKEAVELVEKKWKNVDLNDQQFELAQPQSIEFQSFKLADFSYDLWLNTEPEGFSTSRIISPAPLILCLSNLHFIADGDTRQHLTKILGFPGDEREQLKSHQWLVYAYSRLCDQPRPSKVRPVQKVIIRGYEPSAMDQNLQNAYDRYAVDLKCLHSEPYFDTIDQTIDHLVSKQSSGKMKSLLPSGCTFDKTVDLAIMTSIYFEPEWMNLCPLGLATLCDFDVQNAAGLAKVFKLPSIKSTVRADYGEFSECIISGYEFKWSSLTIYFFKPNNNLTLPEMEKALTGSKLISYIREVAKRRFFKKYDVDTQIPLFTLENHVELKPALEKMGLKNLCDQEECNLYRLCPKRNKNYALSMAFQHVAIKIGLRSGNFRHLIKEPKKIIPDYVPTRKQFHLDSAFLFVVYEFNTGLILFIGRVIDPTASYVGGEQLL</sequence>
<feature type="domain" description="Serpin" evidence="3">
    <location>
        <begin position="62"/>
        <end position="444"/>
    </location>
</feature>
<dbReference type="Gene3D" id="2.10.310.10">
    <property type="entry name" value="Serpins superfamily"/>
    <property type="match status" value="1"/>
</dbReference>
<dbReference type="Gene3D" id="3.30.497.10">
    <property type="entry name" value="Antithrombin, subunit I, domain 2"/>
    <property type="match status" value="1"/>
</dbReference>
<dbReference type="InterPro" id="IPR036186">
    <property type="entry name" value="Serpin_sf"/>
</dbReference>
<dbReference type="InterPro" id="IPR042185">
    <property type="entry name" value="Serpin_sf_2"/>
</dbReference>
<dbReference type="GO" id="GO:0004867">
    <property type="term" value="F:serine-type endopeptidase inhibitor activity"/>
    <property type="evidence" value="ECO:0007669"/>
    <property type="project" value="InterPro"/>
</dbReference>
<dbReference type="SMART" id="SM00093">
    <property type="entry name" value="SERPIN"/>
    <property type="match status" value="1"/>
</dbReference>
<dbReference type="Pfam" id="PF00079">
    <property type="entry name" value="Serpin"/>
    <property type="match status" value="1"/>
</dbReference>
<dbReference type="InterPro" id="IPR023796">
    <property type="entry name" value="Serpin_dom"/>
</dbReference>
<evidence type="ECO:0000256" key="1">
    <source>
        <dbReference type="ARBA" id="ARBA00009500"/>
    </source>
</evidence>
<proteinExistence type="inferred from homology"/>
<dbReference type="SUPFAM" id="SSF56574">
    <property type="entry name" value="Serpins"/>
    <property type="match status" value="1"/>
</dbReference>
<evidence type="ECO:0000313" key="5">
    <source>
        <dbReference type="WBParaSite" id="nRc.2.0.1.t27091-RA"/>
    </source>
</evidence>
<dbReference type="WBParaSite" id="nRc.2.0.1.t27091-RA">
    <property type="protein sequence ID" value="nRc.2.0.1.t27091-RA"/>
    <property type="gene ID" value="nRc.2.0.1.g27091"/>
</dbReference>
<reference evidence="5" key="1">
    <citation type="submission" date="2022-11" db="UniProtKB">
        <authorList>
            <consortium name="WormBaseParasite"/>
        </authorList>
    </citation>
    <scope>IDENTIFICATION</scope>
</reference>
<keyword evidence="4" id="KW-1185">Reference proteome</keyword>
<dbReference type="Gene3D" id="2.30.39.10">
    <property type="entry name" value="Alpha-1-antitrypsin, domain 1"/>
    <property type="match status" value="1"/>
</dbReference>
<protein>
    <submittedName>
        <fullName evidence="5">Serpin domain-containing protein</fullName>
    </submittedName>
</protein>
<name>A0A915JM69_ROMCU</name>
<dbReference type="PANTHER" id="PTHR11461">
    <property type="entry name" value="SERINE PROTEASE INHIBITOR, SERPIN"/>
    <property type="match status" value="1"/>
</dbReference>
<evidence type="ECO:0000313" key="4">
    <source>
        <dbReference type="Proteomes" id="UP000887565"/>
    </source>
</evidence>